<keyword evidence="2" id="KW-1185">Reference proteome</keyword>
<reference evidence="2" key="1">
    <citation type="submission" date="2020-06" db="EMBL/GenBank/DDBJ databases">
        <title>Isolation of Planomicrobium glaciei.</title>
        <authorList>
            <person name="Malisova L."/>
            <person name="Safrankova R."/>
            <person name="Jakubu V."/>
            <person name="Spanelova P."/>
        </authorList>
    </citation>
    <scope>NUCLEOTIDE SEQUENCE [LARGE SCALE GENOMIC DNA]</scope>
    <source>
        <strain evidence="2">NRL-ATB46093</strain>
    </source>
</reference>
<gene>
    <name evidence="1" type="ORF">HF394_18485</name>
</gene>
<evidence type="ECO:0000313" key="1">
    <source>
        <dbReference type="EMBL" id="QKX52403.1"/>
    </source>
</evidence>
<dbReference type="EMBL" id="CP051177">
    <property type="protein sequence ID" value="QKX52403.1"/>
    <property type="molecule type" value="Genomic_DNA"/>
</dbReference>
<evidence type="ECO:0000313" key="2">
    <source>
        <dbReference type="Proteomes" id="UP000509222"/>
    </source>
</evidence>
<dbReference type="eggNOG" id="ENOG5032SRK">
    <property type="taxonomic scope" value="Bacteria"/>
</dbReference>
<dbReference type="AlphaFoldDB" id="A0A1G8A553"/>
<sequence>MHFLGKEIDQYLQQKEYVDTAVIPLVQLDLNPAAMKSSASSSDYLQSLANLLEKQFKGRILLFPPVSYAKGADRARLGSELAAELEPTAFKHVFYLTTDAEWRSLEEVKNVLWLPAIPTESMDQSFKQSVMEDQLRQVLPLFITEWSQHS</sequence>
<dbReference type="STRING" id="459472.SAMN04487975_103106"/>
<dbReference type="RefSeq" id="WP_036801919.1">
    <property type="nucleotide sequence ID" value="NZ_CP051177.1"/>
</dbReference>
<name>A0A1G8A553_9BACL</name>
<accession>A0A1G8A553</accession>
<protein>
    <submittedName>
        <fullName evidence="1">DUF2487 family protein</fullName>
    </submittedName>
</protein>
<dbReference type="Pfam" id="PF10673">
    <property type="entry name" value="DUF2487"/>
    <property type="match status" value="1"/>
</dbReference>
<organism evidence="1 2">
    <name type="scientific">Planococcus glaciei</name>
    <dbReference type="NCBI Taxonomy" id="459472"/>
    <lineage>
        <taxon>Bacteria</taxon>
        <taxon>Bacillati</taxon>
        <taxon>Bacillota</taxon>
        <taxon>Bacilli</taxon>
        <taxon>Bacillales</taxon>
        <taxon>Caryophanaceae</taxon>
        <taxon>Planococcus</taxon>
    </lineage>
</organism>
<dbReference type="InterPro" id="IPR019615">
    <property type="entry name" value="DUF2487"/>
</dbReference>
<dbReference type="Proteomes" id="UP000509222">
    <property type="component" value="Chromosome"/>
</dbReference>
<dbReference type="OrthoDB" id="2678750at2"/>
<proteinExistence type="predicted"/>